<name>F8TU57_PBCV1</name>
<dbReference type="KEGG" id="vg:10971138"/>
<reference evidence="1 2" key="2">
    <citation type="journal article" date="1995" name="Virology">
        <title>Analysis of 43 kb of the Chlorella virus PBCV-1 330-kb genome: map positions 45 to 88.</title>
        <authorList>
            <person name="Li Y."/>
            <person name="Lu Z."/>
            <person name="Burbank D.E."/>
            <person name="Kutish G.F."/>
            <person name="Rock D.L."/>
            <person name="Van Etten J.L."/>
        </authorList>
    </citation>
    <scope>NUCLEOTIDE SEQUENCE [LARGE SCALE GENOMIC DNA]</scope>
</reference>
<organism evidence="1 2">
    <name type="scientific">Paramecium bursaria Chlorella virus 1</name>
    <name type="common">PBCV-1</name>
    <dbReference type="NCBI Taxonomy" id="10506"/>
    <lineage>
        <taxon>Viruses</taxon>
        <taxon>Varidnaviria</taxon>
        <taxon>Bamfordvirae</taxon>
        <taxon>Nucleocytoviricota</taxon>
        <taxon>Megaviricetes</taxon>
        <taxon>Algavirales</taxon>
        <taxon>Phycodnaviridae</taxon>
        <taxon>Chlorovirus</taxon>
        <taxon>Chlorovirus vanettense</taxon>
    </lineage>
</organism>
<sequence length="55" mass="6774">MSDFVNHTFRNIRFNKFSGNIAEINKSVDECFFTFFSVHFKFKFSMYYLFYIIMC</sequence>
<protein>
    <submittedName>
        <fullName evidence="1">Uncharacterized protein</fullName>
    </submittedName>
</protein>
<gene>
    <name evidence="1" type="primary">A551bL</name>
</gene>
<dbReference type="RefSeq" id="YP_004678973.1">
    <property type="nucleotide sequence ID" value="NC_000852.5"/>
</dbReference>
<reference evidence="1 2" key="7">
    <citation type="journal article" date="2000" name="Virology">
        <title>Characterization of a beta-1,3-glucanase encoded by chlorella virus PBCV-1.</title>
        <authorList>
            <person name="Sun L."/>
            <person name="Gurnon J.R."/>
            <person name="Adams B.J."/>
            <person name="Graves M.V."/>
            <person name="Van Etten J.L."/>
        </authorList>
    </citation>
    <scope>NUCLEOTIDE SEQUENCE [LARGE SCALE GENOMIC DNA]</scope>
</reference>
<reference evidence="1 2" key="1">
    <citation type="journal article" date="1995" name="Virology">
        <title>Analysis of 45 kb of DNA located at the left end of the chlorella virus PBCV-1 genome.</title>
        <authorList>
            <person name="Lu Z."/>
            <person name="Li Y."/>
            <person name="Zhang Y."/>
            <person name="Kutish G.F."/>
            <person name="Rock D.L."/>
            <person name="Van Etten J.L."/>
        </authorList>
    </citation>
    <scope>NUCLEOTIDE SEQUENCE [LARGE SCALE GENOMIC DNA]</scope>
</reference>
<proteinExistence type="predicted"/>
<dbReference type="GeneID" id="10971138"/>
<reference evidence="1 2" key="5">
    <citation type="journal article" date="1997" name="Virology">
        <title>Analysis of 74 kb of DNA located at the right end of the 330-kb chlorella virus PBCV-1 genome.</title>
        <authorList>
            <person name="Li Y."/>
            <person name="Lu Z."/>
            <person name="Sun L."/>
            <person name="Ropp S."/>
            <person name="Kutish G.F."/>
            <person name="Rock D.L."/>
            <person name="Van Etten J.L."/>
        </authorList>
    </citation>
    <scope>NUCLEOTIDE SEQUENCE [LARGE SCALE GENOMIC DNA]</scope>
</reference>
<reference evidence="1 2" key="3">
    <citation type="journal article" date="1996" name="Virology">
        <title>Analysis of 94 kb of the chlorella virus PBCV-1 330-kb genome: map positions 88 to 182.</title>
        <authorList>
            <person name="Lu Z."/>
            <person name="Li Y."/>
            <person name="Que Q."/>
            <person name="Kutish G.F."/>
            <person name="Rock D.L."/>
            <person name="Van Etten J.L."/>
        </authorList>
    </citation>
    <scope>NUCLEOTIDE SEQUENCE [LARGE SCALE GENOMIC DNA]</scope>
</reference>
<accession>F8TU57</accession>
<evidence type="ECO:0000313" key="2">
    <source>
        <dbReference type="Proteomes" id="UP000000862"/>
    </source>
</evidence>
<keyword evidence="2" id="KW-1185">Reference proteome</keyword>
<reference evidence="1 2" key="6">
    <citation type="journal article" date="1999" name="Virology">
        <title>Chlorella virus PBCV-1 encodes a functional homospermidine synthase.</title>
        <authorList>
            <person name="Kaiser A."/>
            <person name="Vollmert M."/>
            <person name="Tholl D."/>
            <person name="Graves M.V."/>
            <person name="Gurnon J.R."/>
            <person name="Xing W."/>
            <person name="Lisec A.D."/>
            <person name="Nickerson K.W."/>
            <person name="Van Etten J.L."/>
        </authorList>
    </citation>
    <scope>NUCLEOTIDE SEQUENCE [LARGE SCALE GENOMIC DNA]</scope>
</reference>
<dbReference type="Proteomes" id="UP000000862">
    <property type="component" value="Segment"/>
</dbReference>
<reference evidence="1 2" key="8">
    <citation type="journal article" date="2010" name="J. Virol.">
        <title>Microarray analysis of Paramecium bursaria chlorella virus 1 transcription.</title>
        <authorList>
            <person name="Yanai-Balser G.M."/>
            <person name="Duncan G.A."/>
            <person name="Eudy J.D."/>
            <person name="Wang D."/>
            <person name="Li X."/>
            <person name="Agarkova I.V."/>
            <person name="Dunigan D.D."/>
            <person name="Van Etten J.L."/>
        </authorList>
    </citation>
    <scope>NUCLEOTIDE SEQUENCE [LARGE SCALE GENOMIC DNA]</scope>
</reference>
<organismHost>
    <name type="scientific">Chlorella</name>
    <dbReference type="NCBI Taxonomy" id="3071"/>
</organismHost>
<dbReference type="EMBL" id="JF411744">
    <property type="protein sequence ID" value="AEI70118.1"/>
    <property type="molecule type" value="Genomic_DNA"/>
</dbReference>
<evidence type="ECO:0000313" key="1">
    <source>
        <dbReference type="EMBL" id="AEI70118.1"/>
    </source>
</evidence>
<reference evidence="1 2" key="4">
    <citation type="journal article" date="1996" name="Virology">
        <title>Analysis of 76 kb of the chlorella virus PBCV-1 330-kb genome: map positions 182 to 258.</title>
        <authorList>
            <person name="Kutish G.F."/>
            <person name="Li Y."/>
            <person name="Lu Z."/>
            <person name="Furuta M."/>
            <person name="Rock D.L."/>
            <person name="Van Etten J.L."/>
        </authorList>
    </citation>
    <scope>NUCLEOTIDE SEQUENCE [LARGE SCALE GENOMIC DNA]</scope>
</reference>